<proteinExistence type="predicted"/>
<dbReference type="FunFam" id="1.10.220.150:FF:000009">
    <property type="entry name" value="stromal membrane-associated protein 1 isoform X1"/>
    <property type="match status" value="1"/>
</dbReference>
<feature type="compositionally biased region" description="Low complexity" evidence="6">
    <location>
        <begin position="242"/>
        <end position="255"/>
    </location>
</feature>
<dbReference type="STRING" id="1173061.A0A0J9XGB2"/>
<dbReference type="InterPro" id="IPR037278">
    <property type="entry name" value="ARFGAP/RecO"/>
</dbReference>
<evidence type="ECO:0000313" key="8">
    <source>
        <dbReference type="EMBL" id="CDO56592.1"/>
    </source>
</evidence>
<dbReference type="PANTHER" id="PTHR45705:SF1">
    <property type="entry name" value="FI20236P1"/>
    <property type="match status" value="1"/>
</dbReference>
<feature type="region of interest" description="Disordered" evidence="6">
    <location>
        <begin position="1"/>
        <end position="21"/>
    </location>
</feature>
<dbReference type="GO" id="GO:0005096">
    <property type="term" value="F:GTPase activator activity"/>
    <property type="evidence" value="ECO:0007669"/>
    <property type="project" value="UniProtKB-KW"/>
</dbReference>
<dbReference type="InterPro" id="IPR044732">
    <property type="entry name" value="ArfGAP_SMAP1-like"/>
</dbReference>
<dbReference type="EMBL" id="CCBN010000016">
    <property type="protein sequence ID" value="CDO56592.1"/>
    <property type="molecule type" value="Genomic_DNA"/>
</dbReference>
<dbReference type="Proteomes" id="UP000242525">
    <property type="component" value="Unassembled WGS sequence"/>
</dbReference>
<dbReference type="Gene3D" id="1.10.220.150">
    <property type="entry name" value="Arf GTPase activating protein"/>
    <property type="match status" value="1"/>
</dbReference>
<sequence length="415" mass="44844">MSYRSRAAPTSSGYTKKTTTEKNQQILKSLLKDPANKVCADCKASGHPRWTSWSLGIFICIRCSGIHRSMGTHISKVRSIDLDTWSDEQVESLVKWGNKRANMYWEAKLPPNYVPDDSKIENFIRTKYDLKRWILCPQIPDPAILGDEQAPTPTPASTAPQQFARTVPVPEPVSRPVPEPVSRPVPPATEPLNRTSSASRPSRYNNGQHHRVPPSNINKPTPTIPQQQKQQPSASLIGLDFSSPISTASSPAPGARPIPTASGATPTHNSRPDLKKSILSLYAAAPTPQPVYNPPQQLQQSFNNGVNNLTPLTGNLSINSNGFNTNSSFASPPTTKPVAKTSSAFDDLLSGGAQNWVNGGTKQTKPVSANTNTVLESTSANNSNGWSDISTSTASTVASTKKNGLDDDIFGNVWK</sequence>
<feature type="compositionally biased region" description="Low complexity" evidence="6">
    <location>
        <begin position="219"/>
        <end position="232"/>
    </location>
</feature>
<dbReference type="InterPro" id="IPR001164">
    <property type="entry name" value="ArfGAP_dom"/>
</dbReference>
<feature type="region of interest" description="Disordered" evidence="6">
    <location>
        <begin position="169"/>
        <end position="272"/>
    </location>
</feature>
<dbReference type="GO" id="GO:0008270">
    <property type="term" value="F:zinc ion binding"/>
    <property type="evidence" value="ECO:0007669"/>
    <property type="project" value="UniProtKB-KW"/>
</dbReference>
<keyword evidence="9" id="KW-1185">Reference proteome</keyword>
<comment type="caution">
    <text evidence="8">The sequence shown here is derived from an EMBL/GenBank/DDBJ whole genome shotgun (WGS) entry which is preliminary data.</text>
</comment>
<dbReference type="PANTHER" id="PTHR45705">
    <property type="entry name" value="FI20236P1"/>
    <property type="match status" value="1"/>
</dbReference>
<evidence type="ECO:0000256" key="6">
    <source>
        <dbReference type="SAM" id="MobiDB-lite"/>
    </source>
</evidence>
<organism evidence="8 9">
    <name type="scientific">Geotrichum candidum</name>
    <name type="common">Oospora lactis</name>
    <name type="synonym">Dipodascus geotrichum</name>
    <dbReference type="NCBI Taxonomy" id="1173061"/>
    <lineage>
        <taxon>Eukaryota</taxon>
        <taxon>Fungi</taxon>
        <taxon>Dikarya</taxon>
        <taxon>Ascomycota</taxon>
        <taxon>Saccharomycotina</taxon>
        <taxon>Dipodascomycetes</taxon>
        <taxon>Dipodascales</taxon>
        <taxon>Dipodascaceae</taxon>
        <taxon>Geotrichum</taxon>
    </lineage>
</organism>
<dbReference type="OrthoDB" id="10266696at2759"/>
<evidence type="ECO:0000259" key="7">
    <source>
        <dbReference type="PROSITE" id="PS50115"/>
    </source>
</evidence>
<evidence type="ECO:0000256" key="5">
    <source>
        <dbReference type="PROSITE-ProRule" id="PRU00288"/>
    </source>
</evidence>
<feature type="compositionally biased region" description="Pro residues" evidence="6">
    <location>
        <begin position="169"/>
        <end position="189"/>
    </location>
</feature>
<dbReference type="InterPro" id="IPR051718">
    <property type="entry name" value="ARF_GTPase-activating"/>
</dbReference>
<name>A0A0J9XGB2_GEOCN</name>
<accession>A0A0J9XGB2</accession>
<keyword evidence="1" id="KW-0343">GTPase activation</keyword>
<dbReference type="PRINTS" id="PR00405">
    <property type="entry name" value="REVINTRACTNG"/>
</dbReference>
<keyword evidence="2" id="KW-0479">Metal-binding</keyword>
<dbReference type="Pfam" id="PF01412">
    <property type="entry name" value="ArfGap"/>
    <property type="match status" value="1"/>
</dbReference>
<evidence type="ECO:0000256" key="2">
    <source>
        <dbReference type="ARBA" id="ARBA00022723"/>
    </source>
</evidence>
<feature type="domain" description="Arf-GAP" evidence="7">
    <location>
        <begin position="24"/>
        <end position="134"/>
    </location>
</feature>
<dbReference type="PROSITE" id="PS50115">
    <property type="entry name" value="ARFGAP"/>
    <property type="match status" value="1"/>
</dbReference>
<gene>
    <name evidence="8" type="ORF">BN980_GECA16s00021g</name>
</gene>
<feature type="compositionally biased region" description="Polar residues" evidence="6">
    <location>
        <begin position="8"/>
        <end position="21"/>
    </location>
</feature>
<evidence type="ECO:0000256" key="3">
    <source>
        <dbReference type="ARBA" id="ARBA00022771"/>
    </source>
</evidence>
<dbReference type="GO" id="GO:0005737">
    <property type="term" value="C:cytoplasm"/>
    <property type="evidence" value="ECO:0007669"/>
    <property type="project" value="TreeGrafter"/>
</dbReference>
<evidence type="ECO:0000313" key="9">
    <source>
        <dbReference type="Proteomes" id="UP000242525"/>
    </source>
</evidence>
<dbReference type="SMART" id="SM00105">
    <property type="entry name" value="ArfGap"/>
    <property type="match status" value="1"/>
</dbReference>
<dbReference type="InterPro" id="IPR038508">
    <property type="entry name" value="ArfGAP_dom_sf"/>
</dbReference>
<keyword evidence="4" id="KW-0862">Zinc</keyword>
<evidence type="ECO:0000256" key="4">
    <source>
        <dbReference type="ARBA" id="ARBA00022833"/>
    </source>
</evidence>
<evidence type="ECO:0000256" key="1">
    <source>
        <dbReference type="ARBA" id="ARBA00022468"/>
    </source>
</evidence>
<protein>
    <submittedName>
        <fullName evidence="8">Similar to Saccharomyces cerevisiae YIL044C AGE2 ADP-ribosylation factor (ARF) GTPase activatingprotein (GAP) effector</fullName>
    </submittedName>
</protein>
<reference evidence="8" key="1">
    <citation type="submission" date="2014-03" db="EMBL/GenBank/DDBJ databases">
        <authorList>
            <person name="Casaregola S."/>
        </authorList>
    </citation>
    <scope>NUCLEOTIDE SEQUENCE [LARGE SCALE GENOMIC DNA]</scope>
    <source>
        <strain evidence="8">CLIB 918</strain>
    </source>
</reference>
<keyword evidence="3 5" id="KW-0863">Zinc-finger</keyword>
<dbReference type="AlphaFoldDB" id="A0A0J9XGB2"/>
<dbReference type="SUPFAM" id="SSF57863">
    <property type="entry name" value="ArfGap/RecO-like zinc finger"/>
    <property type="match status" value="1"/>
</dbReference>
<dbReference type="CDD" id="cd08839">
    <property type="entry name" value="ArfGap_SMAP"/>
    <property type="match status" value="1"/>
</dbReference>
<feature type="compositionally biased region" description="Polar residues" evidence="6">
    <location>
        <begin position="192"/>
        <end position="207"/>
    </location>
</feature>